<dbReference type="RefSeq" id="WP_216479783.1">
    <property type="nucleotide sequence ID" value="NZ_JAHLQJ010000013.1"/>
</dbReference>
<name>A0ABS6FVR3_9BACL</name>
<feature type="transmembrane region" description="Helical" evidence="1">
    <location>
        <begin position="45"/>
        <end position="69"/>
    </location>
</feature>
<dbReference type="EMBL" id="JAHLQJ010000013">
    <property type="protein sequence ID" value="MBU5673230.1"/>
    <property type="molecule type" value="Genomic_DNA"/>
</dbReference>
<gene>
    <name evidence="2" type="ORF">KQJ23_15480</name>
</gene>
<evidence type="ECO:0000313" key="2">
    <source>
        <dbReference type="EMBL" id="MBU5673230.1"/>
    </source>
</evidence>
<keyword evidence="1" id="KW-0812">Transmembrane</keyword>
<proteinExistence type="predicted"/>
<keyword evidence="1" id="KW-1133">Transmembrane helix</keyword>
<organism evidence="2 3">
    <name type="scientific">Paenibacillus brevis</name>
    <dbReference type="NCBI Taxonomy" id="2841508"/>
    <lineage>
        <taxon>Bacteria</taxon>
        <taxon>Bacillati</taxon>
        <taxon>Bacillota</taxon>
        <taxon>Bacilli</taxon>
        <taxon>Bacillales</taxon>
        <taxon>Paenibacillaceae</taxon>
        <taxon>Paenibacillus</taxon>
    </lineage>
</organism>
<reference evidence="2 3" key="1">
    <citation type="submission" date="2021-06" db="EMBL/GenBank/DDBJ databases">
        <authorList>
            <person name="Sun Q."/>
            <person name="Li D."/>
        </authorList>
    </citation>
    <scope>NUCLEOTIDE SEQUENCE [LARGE SCALE GENOMIC DNA]</scope>
    <source>
        <strain evidence="2 3">MSJ-6</strain>
    </source>
</reference>
<accession>A0ABS6FVR3</accession>
<comment type="caution">
    <text evidence="2">The sequence shown here is derived from an EMBL/GenBank/DDBJ whole genome shotgun (WGS) entry which is preliminary data.</text>
</comment>
<dbReference type="Proteomes" id="UP000743001">
    <property type="component" value="Unassembled WGS sequence"/>
</dbReference>
<feature type="transmembrane region" description="Helical" evidence="1">
    <location>
        <begin position="12"/>
        <end position="33"/>
    </location>
</feature>
<keyword evidence="1" id="KW-0472">Membrane</keyword>
<keyword evidence="3" id="KW-1185">Reference proteome</keyword>
<evidence type="ECO:0000256" key="1">
    <source>
        <dbReference type="SAM" id="Phobius"/>
    </source>
</evidence>
<evidence type="ECO:0000313" key="3">
    <source>
        <dbReference type="Proteomes" id="UP000743001"/>
    </source>
</evidence>
<protein>
    <submittedName>
        <fullName evidence="2">Uncharacterized protein</fullName>
    </submittedName>
</protein>
<sequence>MWDWFKRNKRLVLGSMALVIIFPIILNYFIFSWRAPGVNGDWMDFLGGYLGAIIGVVVVYTTVVMQLNAQSKESRENKMFQIRPYLRAETIRGYSNNVEQIIFSPATPSDDYISPELANNFGRGQFKLANIGLGTAIDIHFNVDTYMYNFSSRNSALLVKDESDFELSTFLHDTQKFEMNISYSDMLGNIVDQKIEFSTEKVSEIDGYKLRVKRTHPPVVRTTAP</sequence>